<reference evidence="2 3" key="1">
    <citation type="submission" date="2019-04" db="EMBL/GenBank/DDBJ databases">
        <title>Draft genome sequences for three unisolated Alnus-infective Frankia Sp+ strains, AgTrS, AiOr and AvVan, the first sequenced Frankia strains able to sporulate in-planta.</title>
        <authorList>
            <person name="Bethencourt L."/>
            <person name="Vautrin F."/>
            <person name="Taib N."/>
            <person name="Dubost A."/>
            <person name="Castro-Garcia L."/>
            <person name="Imbaud O."/>
            <person name="Abrouk D."/>
            <person name="Fournier P."/>
            <person name="Briolay J."/>
            <person name="Nguyen A."/>
            <person name="Normand P."/>
            <person name="Fernandez M.P."/>
            <person name="Brochier-Armanet C."/>
            <person name="Herrera-Belaroussi A."/>
        </authorList>
    </citation>
    <scope>NUCLEOTIDE SEQUENCE [LARGE SCALE GENOMIC DNA]</scope>
    <source>
        <strain evidence="2 3">AvVan</strain>
    </source>
</reference>
<keyword evidence="3" id="KW-1185">Reference proteome</keyword>
<name>A0A4S5ERW4_9ACTN</name>
<accession>A0A4S5ERW4</accession>
<dbReference type="Proteomes" id="UP000305282">
    <property type="component" value="Unassembled WGS sequence"/>
</dbReference>
<protein>
    <recommendedName>
        <fullName evidence="4">Single-stranded DNA-binding protein</fullName>
    </recommendedName>
</protein>
<sequence length="94" mass="9803">MLVTGTLRATQWPDKSTGEIRYGWEIAADEVGASFKFATARVVRAERASGRAPQDEYAAPVTSGRGTRPPAPTAGARPRAATAAGATGTDEPPF</sequence>
<organism evidence="2 3">
    <name type="scientific">Candidatus Frankia alpina</name>
    <dbReference type="NCBI Taxonomy" id="2699483"/>
    <lineage>
        <taxon>Bacteria</taxon>
        <taxon>Bacillati</taxon>
        <taxon>Actinomycetota</taxon>
        <taxon>Actinomycetes</taxon>
        <taxon>Frankiales</taxon>
        <taxon>Frankiaceae</taxon>
        <taxon>Frankia</taxon>
    </lineage>
</organism>
<dbReference type="InterPro" id="IPR012340">
    <property type="entry name" value="NA-bd_OB-fold"/>
</dbReference>
<evidence type="ECO:0000313" key="3">
    <source>
        <dbReference type="Proteomes" id="UP000305282"/>
    </source>
</evidence>
<evidence type="ECO:0000256" key="1">
    <source>
        <dbReference type="SAM" id="MobiDB-lite"/>
    </source>
</evidence>
<comment type="caution">
    <text evidence="2">The sequence shown here is derived from an EMBL/GenBank/DDBJ whole genome shotgun (WGS) entry which is preliminary data.</text>
</comment>
<feature type="compositionally biased region" description="Low complexity" evidence="1">
    <location>
        <begin position="64"/>
        <end position="94"/>
    </location>
</feature>
<feature type="region of interest" description="Disordered" evidence="1">
    <location>
        <begin position="47"/>
        <end position="94"/>
    </location>
</feature>
<dbReference type="EMBL" id="SSXH01000122">
    <property type="protein sequence ID" value="THJ75128.1"/>
    <property type="molecule type" value="Genomic_DNA"/>
</dbReference>
<dbReference type="AlphaFoldDB" id="A0A4S5ERW4"/>
<dbReference type="SUPFAM" id="SSF50249">
    <property type="entry name" value="Nucleic acid-binding proteins"/>
    <property type="match status" value="1"/>
</dbReference>
<evidence type="ECO:0008006" key="4">
    <source>
        <dbReference type="Google" id="ProtNLM"/>
    </source>
</evidence>
<evidence type="ECO:0000313" key="2">
    <source>
        <dbReference type="EMBL" id="THJ75128.1"/>
    </source>
</evidence>
<dbReference type="Gene3D" id="2.40.50.140">
    <property type="entry name" value="Nucleic acid-binding proteins"/>
    <property type="match status" value="1"/>
</dbReference>
<gene>
    <name evidence="2" type="ORF">E7Y31_07410</name>
</gene>
<proteinExistence type="predicted"/>